<protein>
    <submittedName>
        <fullName evidence="1">Uncharacterized protein</fullName>
    </submittedName>
</protein>
<gene>
    <name evidence="1" type="ORF">AALO_G00135330</name>
</gene>
<dbReference type="Proteomes" id="UP000823561">
    <property type="component" value="Chromosome 10"/>
</dbReference>
<name>A0AAV6GKN5_9TELE</name>
<sequence>MHFNENAESPQQKTAKEKLCTDLPNNLSSKTLFLIGMSSSGFLCPRTCVLSLTDLPWRMLLLNMCHGSVEKGSVYVYWLKIFYLYTVTANTCIRLSSPFHSSDSQTAMDGQLCKYSLHFAKNTKAQRIEAMMVIQVSSSGTWVILLIT</sequence>
<evidence type="ECO:0000313" key="1">
    <source>
        <dbReference type="EMBL" id="KAG5274366.1"/>
    </source>
</evidence>
<proteinExistence type="predicted"/>
<keyword evidence="2" id="KW-1185">Reference proteome</keyword>
<organism evidence="1 2">
    <name type="scientific">Alosa alosa</name>
    <name type="common">allis shad</name>
    <dbReference type="NCBI Taxonomy" id="278164"/>
    <lineage>
        <taxon>Eukaryota</taxon>
        <taxon>Metazoa</taxon>
        <taxon>Chordata</taxon>
        <taxon>Craniata</taxon>
        <taxon>Vertebrata</taxon>
        <taxon>Euteleostomi</taxon>
        <taxon>Actinopterygii</taxon>
        <taxon>Neopterygii</taxon>
        <taxon>Teleostei</taxon>
        <taxon>Clupei</taxon>
        <taxon>Clupeiformes</taxon>
        <taxon>Clupeoidei</taxon>
        <taxon>Clupeidae</taxon>
        <taxon>Alosa</taxon>
    </lineage>
</organism>
<comment type="caution">
    <text evidence="1">The sequence shown here is derived from an EMBL/GenBank/DDBJ whole genome shotgun (WGS) entry which is preliminary data.</text>
</comment>
<dbReference type="AlphaFoldDB" id="A0AAV6GKN5"/>
<evidence type="ECO:0000313" key="2">
    <source>
        <dbReference type="Proteomes" id="UP000823561"/>
    </source>
</evidence>
<accession>A0AAV6GKN5</accession>
<dbReference type="EMBL" id="JADWDJ010000010">
    <property type="protein sequence ID" value="KAG5274366.1"/>
    <property type="molecule type" value="Genomic_DNA"/>
</dbReference>
<reference evidence="1" key="1">
    <citation type="submission" date="2020-10" db="EMBL/GenBank/DDBJ databases">
        <title>Chromosome-scale genome assembly of the Allis shad, Alosa alosa.</title>
        <authorList>
            <person name="Margot Z."/>
            <person name="Christophe K."/>
            <person name="Cabau C."/>
            <person name="Louis A."/>
            <person name="Berthelot C."/>
            <person name="Parey E."/>
            <person name="Roest Crollius H."/>
            <person name="Montfort J."/>
            <person name="Robinson-Rechavi M."/>
            <person name="Bucao C."/>
            <person name="Bouchez O."/>
            <person name="Gislard M."/>
            <person name="Lluch J."/>
            <person name="Milhes M."/>
            <person name="Lampietro C."/>
            <person name="Lopez Roques C."/>
            <person name="Donnadieu C."/>
            <person name="Braasch I."/>
            <person name="Desvignes T."/>
            <person name="Postlethwait J."/>
            <person name="Bobe J."/>
            <person name="Guiguen Y."/>
        </authorList>
    </citation>
    <scope>NUCLEOTIDE SEQUENCE</scope>
    <source>
        <strain evidence="1">M-15738</strain>
        <tissue evidence="1">Blood</tissue>
    </source>
</reference>